<dbReference type="PANTHER" id="PTHR43827:SF3">
    <property type="entry name" value="NADP-DEPENDENT OXIDOREDUCTASE DOMAIN-CONTAINING PROTEIN"/>
    <property type="match status" value="1"/>
</dbReference>
<dbReference type="SUPFAM" id="SSF51430">
    <property type="entry name" value="NAD(P)-linked oxidoreductase"/>
    <property type="match status" value="1"/>
</dbReference>
<protein>
    <submittedName>
        <fullName evidence="8">Aldo/keto reductase</fullName>
    </submittedName>
</protein>
<keyword evidence="3" id="KW-0560">Oxidoreductase</keyword>
<evidence type="ECO:0000256" key="4">
    <source>
        <dbReference type="PIRSR" id="PIRSR000097-1"/>
    </source>
</evidence>
<dbReference type="RefSeq" id="WP_126140998.1">
    <property type="nucleotide sequence ID" value="NZ_RXHU01000024.1"/>
</dbReference>
<evidence type="ECO:0000256" key="1">
    <source>
        <dbReference type="ARBA" id="ARBA00007905"/>
    </source>
</evidence>
<keyword evidence="2" id="KW-0521">NADP</keyword>
<dbReference type="PANTHER" id="PTHR43827">
    <property type="entry name" value="2,5-DIKETO-D-GLUCONIC ACID REDUCTASE"/>
    <property type="match status" value="1"/>
</dbReference>
<evidence type="ECO:0000256" key="3">
    <source>
        <dbReference type="ARBA" id="ARBA00023002"/>
    </source>
</evidence>
<evidence type="ECO:0000313" key="9">
    <source>
        <dbReference type="Proteomes" id="UP000276128"/>
    </source>
</evidence>
<dbReference type="CDD" id="cd19157">
    <property type="entry name" value="AKR_AKR5G1-3"/>
    <property type="match status" value="1"/>
</dbReference>
<evidence type="ECO:0000259" key="7">
    <source>
        <dbReference type="Pfam" id="PF00248"/>
    </source>
</evidence>
<gene>
    <name evidence="8" type="ORF">EJQ19_09635</name>
</gene>
<keyword evidence="9" id="KW-1185">Reference proteome</keyword>
<comment type="caution">
    <text evidence="8">The sequence shown here is derived from an EMBL/GenBank/DDBJ whole genome shotgun (WGS) entry which is preliminary data.</text>
</comment>
<dbReference type="EMBL" id="RXHU01000024">
    <property type="protein sequence ID" value="RTE09952.1"/>
    <property type="molecule type" value="Genomic_DNA"/>
</dbReference>
<dbReference type="Proteomes" id="UP000276128">
    <property type="component" value="Unassembled WGS sequence"/>
</dbReference>
<dbReference type="InterPro" id="IPR020471">
    <property type="entry name" value="AKR"/>
</dbReference>
<proteinExistence type="inferred from homology"/>
<dbReference type="OrthoDB" id="9804790at2"/>
<organism evidence="8 9">
    <name type="scientific">Paenibacillus whitsoniae</name>
    <dbReference type="NCBI Taxonomy" id="2496558"/>
    <lineage>
        <taxon>Bacteria</taxon>
        <taxon>Bacillati</taxon>
        <taxon>Bacillota</taxon>
        <taxon>Bacilli</taxon>
        <taxon>Bacillales</taxon>
        <taxon>Paenibacillaceae</taxon>
        <taxon>Paenibacillus</taxon>
    </lineage>
</organism>
<evidence type="ECO:0000256" key="6">
    <source>
        <dbReference type="PIRSR" id="PIRSR000097-3"/>
    </source>
</evidence>
<dbReference type="InterPro" id="IPR036812">
    <property type="entry name" value="NAD(P)_OxRdtase_dom_sf"/>
</dbReference>
<dbReference type="PROSITE" id="PS00062">
    <property type="entry name" value="ALDOKETO_REDUCTASE_2"/>
    <property type="match status" value="1"/>
</dbReference>
<feature type="active site" description="Proton donor" evidence="4">
    <location>
        <position position="58"/>
    </location>
</feature>
<dbReference type="AlphaFoldDB" id="A0A3S0ICH3"/>
<dbReference type="InterPro" id="IPR023210">
    <property type="entry name" value="NADP_OxRdtase_dom"/>
</dbReference>
<feature type="domain" description="NADP-dependent oxidoreductase" evidence="7">
    <location>
        <begin position="24"/>
        <end position="271"/>
    </location>
</feature>
<feature type="binding site" evidence="5">
    <location>
        <position position="120"/>
    </location>
    <ligand>
        <name>substrate</name>
    </ligand>
</feature>
<sequence>MSNHTIQNIQDTVALHNGVQMPRLGLGVFQVADGPEVVDSVKAAIGTGYRSIDTAAIYGNEASVGQGLREAITEHGVAREALFVTSKVWNADLGYDATLAAYEASLQKLGLAQLDLYLIHWPVEGKYSEAWRALEDLYLAGRVRAIGVSNFHVHHLETLMQTARIKPMVNQVELHPLLAQQELDAYCREHGIQLEAWSPLMQGQLLEHPVIQAIGARHGKSVAQVILRWDLQRGIVTIPKSTKPHRIQENASLFDFELSAAEMQAIDALNENRRVGPDPDNFDF</sequence>
<feature type="site" description="Lowers pKa of active site Tyr" evidence="6">
    <location>
        <position position="87"/>
    </location>
</feature>
<dbReference type="PROSITE" id="PS00798">
    <property type="entry name" value="ALDOKETO_REDUCTASE_1"/>
    <property type="match status" value="1"/>
</dbReference>
<comment type="similarity">
    <text evidence="1">Belongs to the aldo/keto reductase family.</text>
</comment>
<evidence type="ECO:0000256" key="2">
    <source>
        <dbReference type="ARBA" id="ARBA00022857"/>
    </source>
</evidence>
<dbReference type="Gene3D" id="3.20.20.100">
    <property type="entry name" value="NADP-dependent oxidoreductase domain"/>
    <property type="match status" value="1"/>
</dbReference>
<dbReference type="InterPro" id="IPR044500">
    <property type="entry name" value="AKR5G"/>
</dbReference>
<evidence type="ECO:0000256" key="5">
    <source>
        <dbReference type="PIRSR" id="PIRSR000097-2"/>
    </source>
</evidence>
<dbReference type="GO" id="GO:0016616">
    <property type="term" value="F:oxidoreductase activity, acting on the CH-OH group of donors, NAD or NADP as acceptor"/>
    <property type="evidence" value="ECO:0007669"/>
    <property type="project" value="UniProtKB-ARBA"/>
</dbReference>
<dbReference type="Pfam" id="PF00248">
    <property type="entry name" value="Aldo_ket_red"/>
    <property type="match status" value="1"/>
</dbReference>
<accession>A0A3S0ICH3</accession>
<dbReference type="InterPro" id="IPR018170">
    <property type="entry name" value="Aldo/ket_reductase_CS"/>
</dbReference>
<evidence type="ECO:0000313" key="8">
    <source>
        <dbReference type="EMBL" id="RTE09952.1"/>
    </source>
</evidence>
<dbReference type="PRINTS" id="PR00069">
    <property type="entry name" value="ALDKETRDTASE"/>
</dbReference>
<dbReference type="FunFam" id="3.20.20.100:FF:000015">
    <property type="entry name" value="Oxidoreductase, aldo/keto reductase family"/>
    <property type="match status" value="1"/>
</dbReference>
<reference evidence="8 9" key="1">
    <citation type="submission" date="2018-12" db="EMBL/GenBank/DDBJ databases">
        <title>Bacillus ochoae sp. nov., Paenibacillus whitsoniae sp. nov., Paenibacillus spiritus sp. nov. Isolated from the Mars Exploration Rover during spacecraft assembly.</title>
        <authorList>
            <person name="Seuylemezian A."/>
            <person name="Vaishampayan P."/>
        </authorList>
    </citation>
    <scope>NUCLEOTIDE SEQUENCE [LARGE SCALE GENOMIC DNA]</scope>
    <source>
        <strain evidence="8 9">MER 54</strain>
    </source>
</reference>
<dbReference type="PIRSF" id="PIRSF000097">
    <property type="entry name" value="AKR"/>
    <property type="match status" value="1"/>
</dbReference>
<name>A0A3S0ICH3_9BACL</name>
<dbReference type="PROSITE" id="PS00063">
    <property type="entry name" value="ALDOKETO_REDUCTASE_3"/>
    <property type="match status" value="1"/>
</dbReference>